<dbReference type="OrthoDB" id="10453855at2759"/>
<evidence type="ECO:0000256" key="1">
    <source>
        <dbReference type="SAM" id="MobiDB-lite"/>
    </source>
</evidence>
<evidence type="ECO:0000313" key="3">
    <source>
        <dbReference type="Proteomes" id="UP000428333"/>
    </source>
</evidence>
<keyword evidence="3" id="KW-1185">Reference proteome</keyword>
<dbReference type="AlphaFoldDB" id="A0A6A4LLV5"/>
<sequence length="302" mass="34375">MTTAQQTRHSSPSLTKPFPSSTAPSSRNSWSLSITSRISLRMSTRGFDSQRGRAWPEELYLVFDSVSDGLDEDVRNVVWNSLKKLSIGYVILSDGVIKKILAGSPVLEVLELYNYGGFSRLNPGDTIDGEYNDERLRYRLLISGHWRFPVIPRNCQLRNLASLVDATLDCDLETFDDDREGDNEGIQYTLRGLVESLIHVKDFIRCSGCKGTSGYGSKRLEFLTVEGLLDKILAKLHHLLSAEHCPQRVQLNEMLVLLTEIQARQQRQYETMEHFMSSQQQYIEKLDHALSEFCQRFGPPPQ</sequence>
<gene>
    <name evidence="2" type="ORF">C3L33_06299</name>
</gene>
<reference evidence="2 3" key="1">
    <citation type="journal article" date="2019" name="Genome Biol. Evol.">
        <title>The Rhododendron genome and chromosomal organization provide insight into shared whole-genome duplications across the heath family (Ericaceae).</title>
        <authorList>
            <person name="Soza V.L."/>
            <person name="Lindsley D."/>
            <person name="Waalkes A."/>
            <person name="Ramage E."/>
            <person name="Patwardhan R.P."/>
            <person name="Burton J.N."/>
            <person name="Adey A."/>
            <person name="Kumar A."/>
            <person name="Qiu R."/>
            <person name="Shendure J."/>
            <person name="Hall B."/>
        </authorList>
    </citation>
    <scope>NUCLEOTIDE SEQUENCE [LARGE SCALE GENOMIC DNA]</scope>
    <source>
        <strain evidence="2">RSF 1966-606</strain>
    </source>
</reference>
<dbReference type="Proteomes" id="UP000428333">
    <property type="component" value="Linkage Group LG04"/>
</dbReference>
<protein>
    <submittedName>
        <fullName evidence="2">Uncharacterized protein</fullName>
    </submittedName>
</protein>
<name>A0A6A4LLV5_9ERIC</name>
<feature type="non-terminal residue" evidence="2">
    <location>
        <position position="1"/>
    </location>
</feature>
<accession>A0A6A4LLV5</accession>
<evidence type="ECO:0000313" key="2">
    <source>
        <dbReference type="EMBL" id="KAE9461806.1"/>
    </source>
</evidence>
<organism evidence="2 3">
    <name type="scientific">Rhododendron williamsianum</name>
    <dbReference type="NCBI Taxonomy" id="262921"/>
    <lineage>
        <taxon>Eukaryota</taxon>
        <taxon>Viridiplantae</taxon>
        <taxon>Streptophyta</taxon>
        <taxon>Embryophyta</taxon>
        <taxon>Tracheophyta</taxon>
        <taxon>Spermatophyta</taxon>
        <taxon>Magnoliopsida</taxon>
        <taxon>eudicotyledons</taxon>
        <taxon>Gunneridae</taxon>
        <taxon>Pentapetalae</taxon>
        <taxon>asterids</taxon>
        <taxon>Ericales</taxon>
        <taxon>Ericaceae</taxon>
        <taxon>Ericoideae</taxon>
        <taxon>Rhodoreae</taxon>
        <taxon>Rhododendron</taxon>
    </lineage>
</organism>
<proteinExistence type="predicted"/>
<dbReference type="EMBL" id="QEFC01000937">
    <property type="protein sequence ID" value="KAE9461806.1"/>
    <property type="molecule type" value="Genomic_DNA"/>
</dbReference>
<feature type="region of interest" description="Disordered" evidence="1">
    <location>
        <begin position="1"/>
        <end position="29"/>
    </location>
</feature>
<comment type="caution">
    <text evidence="2">The sequence shown here is derived from an EMBL/GenBank/DDBJ whole genome shotgun (WGS) entry which is preliminary data.</text>
</comment>